<evidence type="ECO:0000313" key="1">
    <source>
        <dbReference type="EMBL" id="SDP33209.1"/>
    </source>
</evidence>
<gene>
    <name evidence="1" type="ORF">SAMN05660330_02434</name>
</gene>
<keyword evidence="2" id="KW-1185">Reference proteome</keyword>
<evidence type="ECO:0000313" key="2">
    <source>
        <dbReference type="Proteomes" id="UP000199073"/>
    </source>
</evidence>
<proteinExistence type="predicted"/>
<dbReference type="AlphaFoldDB" id="A0A1H0RV35"/>
<dbReference type="Proteomes" id="UP000199073">
    <property type="component" value="Unassembled WGS sequence"/>
</dbReference>
<reference evidence="1 2" key="1">
    <citation type="submission" date="2016-10" db="EMBL/GenBank/DDBJ databases">
        <authorList>
            <person name="de Groot N.N."/>
        </authorList>
    </citation>
    <scope>NUCLEOTIDE SEQUENCE [LARGE SCALE GENOMIC DNA]</scope>
    <source>
        <strain evidence="1 2">DSM 12130</strain>
    </source>
</reference>
<name>A0A1H0RV35_9BACT</name>
<sequence length="51" mass="5654">MAGWQDTGVFVALESNLVKISRGVARKIPRRIIGGDFVYNVRLGPDMAHLQ</sequence>
<dbReference type="STRING" id="91360.SAMN05660330_02434"/>
<accession>A0A1H0RV35</accession>
<dbReference type="EMBL" id="FNJI01000016">
    <property type="protein sequence ID" value="SDP33209.1"/>
    <property type="molecule type" value="Genomic_DNA"/>
</dbReference>
<organism evidence="1 2">
    <name type="scientific">Desulforhopalus singaporensis</name>
    <dbReference type="NCBI Taxonomy" id="91360"/>
    <lineage>
        <taxon>Bacteria</taxon>
        <taxon>Pseudomonadati</taxon>
        <taxon>Thermodesulfobacteriota</taxon>
        <taxon>Desulfobulbia</taxon>
        <taxon>Desulfobulbales</taxon>
        <taxon>Desulfocapsaceae</taxon>
        <taxon>Desulforhopalus</taxon>
    </lineage>
</organism>
<protein>
    <submittedName>
        <fullName evidence="1">Uncharacterized protein</fullName>
    </submittedName>
</protein>